<evidence type="ECO:0000313" key="3">
    <source>
        <dbReference type="Proteomes" id="UP000314294"/>
    </source>
</evidence>
<feature type="region of interest" description="Disordered" evidence="1">
    <location>
        <begin position="1"/>
        <end position="21"/>
    </location>
</feature>
<gene>
    <name evidence="2" type="ORF">EYF80_065660</name>
</gene>
<sequence>MKSSGLSSPSGSVSSAFDRSDPTALCSAAALRHCRETTRLPAIVELFPLAA</sequence>
<comment type="caution">
    <text evidence="2">The sequence shown here is derived from an EMBL/GenBank/DDBJ whole genome shotgun (WGS) entry which is preliminary data.</text>
</comment>
<dbReference type="Proteomes" id="UP000314294">
    <property type="component" value="Unassembled WGS sequence"/>
</dbReference>
<accession>A0A4Z2E650</accession>
<evidence type="ECO:0000313" key="2">
    <source>
        <dbReference type="EMBL" id="TNN24217.1"/>
    </source>
</evidence>
<dbReference type="AlphaFoldDB" id="A0A4Z2E650"/>
<proteinExistence type="predicted"/>
<organism evidence="2 3">
    <name type="scientific">Liparis tanakae</name>
    <name type="common">Tanaka's snailfish</name>
    <dbReference type="NCBI Taxonomy" id="230148"/>
    <lineage>
        <taxon>Eukaryota</taxon>
        <taxon>Metazoa</taxon>
        <taxon>Chordata</taxon>
        <taxon>Craniata</taxon>
        <taxon>Vertebrata</taxon>
        <taxon>Euteleostomi</taxon>
        <taxon>Actinopterygii</taxon>
        <taxon>Neopterygii</taxon>
        <taxon>Teleostei</taxon>
        <taxon>Neoteleostei</taxon>
        <taxon>Acanthomorphata</taxon>
        <taxon>Eupercaria</taxon>
        <taxon>Perciformes</taxon>
        <taxon>Cottioidei</taxon>
        <taxon>Cottales</taxon>
        <taxon>Liparidae</taxon>
        <taxon>Liparis</taxon>
    </lineage>
</organism>
<feature type="compositionally biased region" description="Low complexity" evidence="1">
    <location>
        <begin position="1"/>
        <end position="15"/>
    </location>
</feature>
<dbReference type="EMBL" id="SRLO01016054">
    <property type="protein sequence ID" value="TNN24217.1"/>
    <property type="molecule type" value="Genomic_DNA"/>
</dbReference>
<evidence type="ECO:0000256" key="1">
    <source>
        <dbReference type="SAM" id="MobiDB-lite"/>
    </source>
</evidence>
<name>A0A4Z2E650_9TELE</name>
<keyword evidence="3" id="KW-1185">Reference proteome</keyword>
<protein>
    <submittedName>
        <fullName evidence="2">Uncharacterized protein</fullName>
    </submittedName>
</protein>
<reference evidence="2 3" key="1">
    <citation type="submission" date="2019-03" db="EMBL/GenBank/DDBJ databases">
        <title>First draft genome of Liparis tanakae, snailfish: a comprehensive survey of snailfish specific genes.</title>
        <authorList>
            <person name="Kim W."/>
            <person name="Song I."/>
            <person name="Jeong J.-H."/>
            <person name="Kim D."/>
            <person name="Kim S."/>
            <person name="Ryu S."/>
            <person name="Song J.Y."/>
            <person name="Lee S.K."/>
        </authorList>
    </citation>
    <scope>NUCLEOTIDE SEQUENCE [LARGE SCALE GENOMIC DNA]</scope>
    <source>
        <tissue evidence="2">Muscle</tissue>
    </source>
</reference>